<sequence length="83" mass="9029">MDAIGMQRPVTQRLVLAKPRLRPFPGLVLVGGVDLERALTDLDLPAVLPEHVLHEPDDISGHGTSCCPGSTLIPFTRFRGGRF</sequence>
<dbReference type="AlphaFoldDB" id="A0A4Y9M723"/>
<dbReference type="EMBL" id="SPQT01000001">
    <property type="protein sequence ID" value="TFV50837.1"/>
    <property type="molecule type" value="Genomic_DNA"/>
</dbReference>
<name>A0A4Y9M723_9BRAD</name>
<evidence type="ECO:0000313" key="2">
    <source>
        <dbReference type="Proteomes" id="UP000297966"/>
    </source>
</evidence>
<dbReference type="OrthoDB" id="8245040at2"/>
<proteinExistence type="predicted"/>
<dbReference type="Proteomes" id="UP000297966">
    <property type="component" value="Unassembled WGS sequence"/>
</dbReference>
<gene>
    <name evidence="1" type="ORF">E4K65_01670</name>
</gene>
<evidence type="ECO:0000313" key="1">
    <source>
        <dbReference type="EMBL" id="TFV50837.1"/>
    </source>
</evidence>
<keyword evidence="2" id="KW-1185">Reference proteome</keyword>
<accession>A0A4Y9M723</accession>
<organism evidence="1 2">
    <name type="scientific">Bradyrhizobium niftali</name>
    <dbReference type="NCBI Taxonomy" id="2560055"/>
    <lineage>
        <taxon>Bacteria</taxon>
        <taxon>Pseudomonadati</taxon>
        <taxon>Pseudomonadota</taxon>
        <taxon>Alphaproteobacteria</taxon>
        <taxon>Hyphomicrobiales</taxon>
        <taxon>Nitrobacteraceae</taxon>
        <taxon>Bradyrhizobium</taxon>
    </lineage>
</organism>
<protein>
    <submittedName>
        <fullName evidence="1">Uncharacterized protein</fullName>
    </submittedName>
</protein>
<comment type="caution">
    <text evidence="1">The sequence shown here is derived from an EMBL/GenBank/DDBJ whole genome shotgun (WGS) entry which is preliminary data.</text>
</comment>
<reference evidence="1 2" key="1">
    <citation type="submission" date="2019-03" db="EMBL/GenBank/DDBJ databases">
        <title>Bradyrhizobium diversity isolated from nodules of Chamaecrista fasciculata.</title>
        <authorList>
            <person name="Klepa M.S."/>
            <person name="Urquiaga M.O."/>
            <person name="Hungria M."/>
            <person name="Delamuta J.R."/>
        </authorList>
    </citation>
    <scope>NUCLEOTIDE SEQUENCE [LARGE SCALE GENOMIC DNA]</scope>
    <source>
        <strain evidence="1 2">CNPSo 3448</strain>
    </source>
</reference>